<dbReference type="Gene3D" id="3.30.300.20">
    <property type="match status" value="1"/>
</dbReference>
<evidence type="ECO:0000313" key="1">
    <source>
        <dbReference type="EMBL" id="MBC3812726.1"/>
    </source>
</evidence>
<proteinExistence type="predicted"/>
<dbReference type="PANTHER" id="PTHR39624:SF2">
    <property type="entry name" value="OSMC-LIKE PROTEIN"/>
    <property type="match status" value="1"/>
</dbReference>
<dbReference type="Pfam" id="PF02566">
    <property type="entry name" value="OsmC"/>
    <property type="match status" value="1"/>
</dbReference>
<organism evidence="1 2">
    <name type="scientific">Undibacterium aquatile</name>
    <dbReference type="NCBI Taxonomy" id="1537398"/>
    <lineage>
        <taxon>Bacteria</taxon>
        <taxon>Pseudomonadati</taxon>
        <taxon>Pseudomonadota</taxon>
        <taxon>Betaproteobacteria</taxon>
        <taxon>Burkholderiales</taxon>
        <taxon>Oxalobacteraceae</taxon>
        <taxon>Undibacterium</taxon>
    </lineage>
</organism>
<dbReference type="InterPro" id="IPR003718">
    <property type="entry name" value="OsmC/Ohr_fam"/>
</dbReference>
<evidence type="ECO:0000313" key="2">
    <source>
        <dbReference type="Proteomes" id="UP000637632"/>
    </source>
</evidence>
<protein>
    <submittedName>
        <fullName evidence="1">OsmC family protein</fullName>
    </submittedName>
</protein>
<gene>
    <name evidence="1" type="ORF">H8K26_14860</name>
</gene>
<dbReference type="SUPFAM" id="SSF82784">
    <property type="entry name" value="OsmC-like"/>
    <property type="match status" value="1"/>
</dbReference>
<dbReference type="InterPro" id="IPR036102">
    <property type="entry name" value="OsmC/Ohrsf"/>
</dbReference>
<sequence>MTISVDWQAASGSTACNVEFEGLQWISDIDKKSGGSGQHPSPHELLDSALGACTALTLELYAKRKGYALAGIHVEIDREESGGIYRLTRRIQLLGELDQTTREDLLRIANKCPIHKALSGQFQIDSELI</sequence>
<accession>A0ABR6XIP4</accession>
<dbReference type="PANTHER" id="PTHR39624">
    <property type="entry name" value="PROTEIN INVOLVED IN RIMO-MEDIATED BETA-METHYLTHIOLATION OF RIBOSOMAL PROTEIN S12 YCAO"/>
    <property type="match status" value="1"/>
</dbReference>
<keyword evidence="2" id="KW-1185">Reference proteome</keyword>
<dbReference type="Proteomes" id="UP000637632">
    <property type="component" value="Unassembled WGS sequence"/>
</dbReference>
<name>A0ABR6XIP4_9BURK</name>
<reference evidence="1 2" key="1">
    <citation type="submission" date="2020-08" db="EMBL/GenBank/DDBJ databases">
        <title>Novel species isolated from subtropical streams in China.</title>
        <authorList>
            <person name="Lu H."/>
        </authorList>
    </citation>
    <scope>NUCLEOTIDE SEQUENCE [LARGE SCALE GENOMIC DNA]</scope>
    <source>
        <strain evidence="1 2">CCTCC AB 2015119</strain>
    </source>
</reference>
<comment type="caution">
    <text evidence="1">The sequence shown here is derived from an EMBL/GenBank/DDBJ whole genome shotgun (WGS) entry which is preliminary data.</text>
</comment>
<dbReference type="InterPro" id="IPR015946">
    <property type="entry name" value="KH_dom-like_a/b"/>
</dbReference>
<dbReference type="EMBL" id="JACOFT010000005">
    <property type="protein sequence ID" value="MBC3812726.1"/>
    <property type="molecule type" value="Genomic_DNA"/>
</dbReference>